<gene>
    <name evidence="2" type="ORF">F511_31511</name>
</gene>
<feature type="coiled-coil region" evidence="1">
    <location>
        <begin position="33"/>
        <end position="114"/>
    </location>
</feature>
<protein>
    <submittedName>
        <fullName evidence="2">Uncharacterized protein</fullName>
    </submittedName>
</protein>
<dbReference type="AlphaFoldDB" id="A0A2Z7D2J0"/>
<keyword evidence="1" id="KW-0175">Coiled coil</keyword>
<dbReference type="Proteomes" id="UP000250235">
    <property type="component" value="Unassembled WGS sequence"/>
</dbReference>
<evidence type="ECO:0000313" key="3">
    <source>
        <dbReference type="Proteomes" id="UP000250235"/>
    </source>
</evidence>
<dbReference type="PANTHER" id="PTHR37174">
    <property type="entry name" value="FORKHEAD-ASSOCIATED DOMAIN PROTEIN"/>
    <property type="match status" value="1"/>
</dbReference>
<proteinExistence type="predicted"/>
<evidence type="ECO:0000313" key="2">
    <source>
        <dbReference type="EMBL" id="KZV52917.1"/>
    </source>
</evidence>
<name>A0A2Z7D2J0_9LAMI</name>
<reference evidence="2 3" key="1">
    <citation type="journal article" date="2015" name="Proc. Natl. Acad. Sci. U.S.A.">
        <title>The resurrection genome of Boea hygrometrica: A blueprint for survival of dehydration.</title>
        <authorList>
            <person name="Xiao L."/>
            <person name="Yang G."/>
            <person name="Zhang L."/>
            <person name="Yang X."/>
            <person name="Zhao S."/>
            <person name="Ji Z."/>
            <person name="Zhou Q."/>
            <person name="Hu M."/>
            <person name="Wang Y."/>
            <person name="Chen M."/>
            <person name="Xu Y."/>
            <person name="Jin H."/>
            <person name="Xiao X."/>
            <person name="Hu G."/>
            <person name="Bao F."/>
            <person name="Hu Y."/>
            <person name="Wan P."/>
            <person name="Li L."/>
            <person name="Deng X."/>
            <person name="Kuang T."/>
            <person name="Xiang C."/>
            <person name="Zhu J.K."/>
            <person name="Oliver M.J."/>
            <person name="He Y."/>
        </authorList>
    </citation>
    <scope>NUCLEOTIDE SEQUENCE [LARGE SCALE GENOMIC DNA]</scope>
    <source>
        <strain evidence="3">cv. XS01</strain>
    </source>
</reference>
<keyword evidence="3" id="KW-1185">Reference proteome</keyword>
<evidence type="ECO:0000256" key="1">
    <source>
        <dbReference type="SAM" id="Coils"/>
    </source>
</evidence>
<dbReference type="PANTHER" id="PTHR37174:SF2">
    <property type="entry name" value="FORKHEAD-ASSOCIATED DOMAIN PROTEIN"/>
    <property type="match status" value="1"/>
</dbReference>
<accession>A0A2Z7D2J0</accession>
<sequence>MILHCGGVFAGWRPSSRVATVCLVSPEQLRQQLDSLNMEADAARTKASNARSRLMRLSEAAEKFRRQASTSVQTGKEDDARKLLFQKKQVMQAMEKLKSRIELLDELSAKLNEGALFLFQAISVKEGLLIGNIALDIEVNETEPCSPIRIITPKEADLNSSYENQHPESDQLKFGEHQEVLVVAESESSEGYFNNASSFSPIGGNDTNMMQHLREISSFEDFMTRIDQKLHEIEEQLETFLKVSSLLLESNNKPENSKVQHATDVLKGVRNTRERIALDIHLKTSLSEPLRE</sequence>
<dbReference type="OrthoDB" id="772275at2759"/>
<dbReference type="EMBL" id="KQ990595">
    <property type="protein sequence ID" value="KZV52917.1"/>
    <property type="molecule type" value="Genomic_DNA"/>
</dbReference>
<organism evidence="2 3">
    <name type="scientific">Dorcoceras hygrometricum</name>
    <dbReference type="NCBI Taxonomy" id="472368"/>
    <lineage>
        <taxon>Eukaryota</taxon>
        <taxon>Viridiplantae</taxon>
        <taxon>Streptophyta</taxon>
        <taxon>Embryophyta</taxon>
        <taxon>Tracheophyta</taxon>
        <taxon>Spermatophyta</taxon>
        <taxon>Magnoliopsida</taxon>
        <taxon>eudicotyledons</taxon>
        <taxon>Gunneridae</taxon>
        <taxon>Pentapetalae</taxon>
        <taxon>asterids</taxon>
        <taxon>lamiids</taxon>
        <taxon>Lamiales</taxon>
        <taxon>Gesneriaceae</taxon>
        <taxon>Didymocarpoideae</taxon>
        <taxon>Trichosporeae</taxon>
        <taxon>Loxocarpinae</taxon>
        <taxon>Dorcoceras</taxon>
    </lineage>
</organism>